<comment type="caution">
    <text evidence="1">The sequence shown here is derived from an EMBL/GenBank/DDBJ whole genome shotgun (WGS) entry which is preliminary data.</text>
</comment>
<name>A0AAV3X299_9CYAN</name>
<proteinExistence type="predicted"/>
<evidence type="ECO:0000313" key="2">
    <source>
        <dbReference type="Proteomes" id="UP001050975"/>
    </source>
</evidence>
<sequence>MTTGSANEDYKIKYTNVLPRLNKLRQYAANKDKTVTQIVEDWIDRLPITEIDKNSNTP</sequence>
<dbReference type="Proteomes" id="UP001050975">
    <property type="component" value="Unassembled WGS sequence"/>
</dbReference>
<evidence type="ECO:0000313" key="1">
    <source>
        <dbReference type="EMBL" id="GET36078.1"/>
    </source>
</evidence>
<dbReference type="AlphaFoldDB" id="A0AAV3X299"/>
<accession>A0AAV3X299</accession>
<reference evidence="1" key="1">
    <citation type="submission" date="2019-10" db="EMBL/GenBank/DDBJ databases">
        <title>Draft genome sequece of Microseira wollei NIES-4236.</title>
        <authorList>
            <person name="Yamaguchi H."/>
            <person name="Suzuki S."/>
            <person name="Kawachi M."/>
        </authorList>
    </citation>
    <scope>NUCLEOTIDE SEQUENCE</scope>
    <source>
        <strain evidence="1">NIES-4236</strain>
    </source>
</reference>
<keyword evidence="2" id="KW-1185">Reference proteome</keyword>
<protein>
    <recommendedName>
        <fullName evidence="3">CopG domain protein DNA-binding domain protein</fullName>
    </recommendedName>
</protein>
<dbReference type="EMBL" id="BLAY01000008">
    <property type="protein sequence ID" value="GET36078.1"/>
    <property type="molecule type" value="Genomic_DNA"/>
</dbReference>
<gene>
    <name evidence="1" type="ORF">MiSe_08260</name>
</gene>
<evidence type="ECO:0008006" key="3">
    <source>
        <dbReference type="Google" id="ProtNLM"/>
    </source>
</evidence>
<organism evidence="1 2">
    <name type="scientific">Microseira wollei NIES-4236</name>
    <dbReference type="NCBI Taxonomy" id="2530354"/>
    <lineage>
        <taxon>Bacteria</taxon>
        <taxon>Bacillati</taxon>
        <taxon>Cyanobacteriota</taxon>
        <taxon>Cyanophyceae</taxon>
        <taxon>Oscillatoriophycideae</taxon>
        <taxon>Aerosakkonematales</taxon>
        <taxon>Aerosakkonemataceae</taxon>
        <taxon>Microseira</taxon>
    </lineage>
</organism>
<dbReference type="RefSeq" id="WP_226575178.1">
    <property type="nucleotide sequence ID" value="NZ_BLAY01000008.1"/>
</dbReference>